<evidence type="ECO:0000313" key="2">
    <source>
        <dbReference type="Proteomes" id="UP001595886"/>
    </source>
</evidence>
<dbReference type="RefSeq" id="WP_380018812.1">
    <property type="nucleotide sequence ID" value="NZ_JBHSHD010000002.1"/>
</dbReference>
<sequence length="152" mass="16592">MLSPIILAALCALALLVVASIRRIPEGHVYTFRRMGGHVRIVGSGTHLVVPLVERVAHKISLAGAAVPVEDLELDGQRHRGVVYFQVLDPQRADVVIEDVENLLRNATRRLFADAGLPATPDARRGWLKQSLNAQLRETGLLIARVDLAALD</sequence>
<organism evidence="1 2">
    <name type="scientific">Dokdonella ginsengisoli</name>
    <dbReference type="NCBI Taxonomy" id="363846"/>
    <lineage>
        <taxon>Bacteria</taxon>
        <taxon>Pseudomonadati</taxon>
        <taxon>Pseudomonadota</taxon>
        <taxon>Gammaproteobacteria</taxon>
        <taxon>Lysobacterales</taxon>
        <taxon>Rhodanobacteraceae</taxon>
        <taxon>Dokdonella</taxon>
    </lineage>
</organism>
<reference evidence="2" key="1">
    <citation type="journal article" date="2019" name="Int. J. Syst. Evol. Microbiol.">
        <title>The Global Catalogue of Microorganisms (GCM) 10K type strain sequencing project: providing services to taxonomists for standard genome sequencing and annotation.</title>
        <authorList>
            <consortium name="The Broad Institute Genomics Platform"/>
            <consortium name="The Broad Institute Genome Sequencing Center for Infectious Disease"/>
            <person name="Wu L."/>
            <person name="Ma J."/>
        </authorList>
    </citation>
    <scope>NUCLEOTIDE SEQUENCE [LARGE SCALE GENOMIC DNA]</scope>
    <source>
        <strain evidence="2">CCUG 30340</strain>
    </source>
</reference>
<accession>A0ABV9QPY4</accession>
<evidence type="ECO:0000313" key="1">
    <source>
        <dbReference type="EMBL" id="MFC4819075.1"/>
    </source>
</evidence>
<evidence type="ECO:0008006" key="3">
    <source>
        <dbReference type="Google" id="ProtNLM"/>
    </source>
</evidence>
<comment type="caution">
    <text evidence="1">The sequence shown here is derived from an EMBL/GenBank/DDBJ whole genome shotgun (WGS) entry which is preliminary data.</text>
</comment>
<protein>
    <recommendedName>
        <fullName evidence="3">Band 7 domain-containing protein</fullName>
    </recommendedName>
</protein>
<name>A0ABV9QPY4_9GAMM</name>
<dbReference type="Proteomes" id="UP001595886">
    <property type="component" value="Unassembled WGS sequence"/>
</dbReference>
<gene>
    <name evidence="1" type="ORF">ACFO6Q_01995</name>
</gene>
<proteinExistence type="predicted"/>
<keyword evidence="2" id="KW-1185">Reference proteome</keyword>
<dbReference type="EMBL" id="JBHSHD010000002">
    <property type="protein sequence ID" value="MFC4819075.1"/>
    <property type="molecule type" value="Genomic_DNA"/>
</dbReference>